<keyword evidence="1" id="KW-0812">Transmembrane</keyword>
<dbReference type="CDD" id="cd00158">
    <property type="entry name" value="RHOD"/>
    <property type="match status" value="1"/>
</dbReference>
<dbReference type="PANTHER" id="PTHR43031">
    <property type="entry name" value="FAD-DEPENDENT OXIDOREDUCTASE"/>
    <property type="match status" value="1"/>
</dbReference>
<accession>A0A229UKL0</accession>
<keyword evidence="1" id="KW-0472">Membrane</keyword>
<dbReference type="Pfam" id="PF00581">
    <property type="entry name" value="Rhodanese"/>
    <property type="match status" value="1"/>
</dbReference>
<dbReference type="EMBL" id="NMQW01000047">
    <property type="protein sequence ID" value="OXM83449.1"/>
    <property type="molecule type" value="Genomic_DNA"/>
</dbReference>
<protein>
    <submittedName>
        <fullName evidence="3">Sulfurtransferase</fullName>
    </submittedName>
</protein>
<dbReference type="InterPro" id="IPR036873">
    <property type="entry name" value="Rhodanese-like_dom_sf"/>
</dbReference>
<evidence type="ECO:0000256" key="1">
    <source>
        <dbReference type="SAM" id="Phobius"/>
    </source>
</evidence>
<proteinExistence type="predicted"/>
<dbReference type="PANTHER" id="PTHR43031:SF18">
    <property type="entry name" value="RHODANESE-RELATED SULFURTRANSFERASES"/>
    <property type="match status" value="1"/>
</dbReference>
<dbReference type="InterPro" id="IPR050229">
    <property type="entry name" value="GlpE_sulfurtransferase"/>
</dbReference>
<dbReference type="PROSITE" id="PS50206">
    <property type="entry name" value="RHODANESE_3"/>
    <property type="match status" value="1"/>
</dbReference>
<dbReference type="SUPFAM" id="SSF52821">
    <property type="entry name" value="Rhodanese/Cell cycle control phosphatase"/>
    <property type="match status" value="1"/>
</dbReference>
<evidence type="ECO:0000259" key="2">
    <source>
        <dbReference type="PROSITE" id="PS50206"/>
    </source>
</evidence>
<dbReference type="OrthoDB" id="9800872at2"/>
<reference evidence="3 4" key="1">
    <citation type="submission" date="2017-07" db="EMBL/GenBank/DDBJ databases">
        <title>Genome sequencing and assembly of Paenibacillus rigui.</title>
        <authorList>
            <person name="Mayilraj S."/>
        </authorList>
    </citation>
    <scope>NUCLEOTIDE SEQUENCE [LARGE SCALE GENOMIC DNA]</scope>
    <source>
        <strain evidence="3 4">JCM 16352</strain>
    </source>
</reference>
<comment type="caution">
    <text evidence="3">The sequence shown here is derived from an EMBL/GenBank/DDBJ whole genome shotgun (WGS) entry which is preliminary data.</text>
</comment>
<dbReference type="RefSeq" id="WP_094017775.1">
    <property type="nucleotide sequence ID" value="NZ_NMQW01000047.1"/>
</dbReference>
<dbReference type="SMART" id="SM00450">
    <property type="entry name" value="RHOD"/>
    <property type="match status" value="1"/>
</dbReference>
<sequence>MDFNMLVNALIILFLIWFVISRFAGAKGLRQLDSEQFLNETKRSDNMILIDVREPAEVKQGYIAGAINIPLSQLKQRATEIPAGKSVFLYCRSGMRSKQAARILYKKGFRELTHLQGGIMSWKGKVVTK</sequence>
<dbReference type="Proteomes" id="UP000215509">
    <property type="component" value="Unassembled WGS sequence"/>
</dbReference>
<dbReference type="Gene3D" id="3.40.250.10">
    <property type="entry name" value="Rhodanese-like domain"/>
    <property type="match status" value="1"/>
</dbReference>
<evidence type="ECO:0000313" key="3">
    <source>
        <dbReference type="EMBL" id="OXM83449.1"/>
    </source>
</evidence>
<dbReference type="GO" id="GO:0016740">
    <property type="term" value="F:transferase activity"/>
    <property type="evidence" value="ECO:0007669"/>
    <property type="project" value="UniProtKB-KW"/>
</dbReference>
<name>A0A229UKL0_9BACL</name>
<dbReference type="InterPro" id="IPR001763">
    <property type="entry name" value="Rhodanese-like_dom"/>
</dbReference>
<dbReference type="AlphaFoldDB" id="A0A229UKL0"/>
<organism evidence="3 4">
    <name type="scientific">Paenibacillus rigui</name>
    <dbReference type="NCBI Taxonomy" id="554312"/>
    <lineage>
        <taxon>Bacteria</taxon>
        <taxon>Bacillati</taxon>
        <taxon>Bacillota</taxon>
        <taxon>Bacilli</taxon>
        <taxon>Bacillales</taxon>
        <taxon>Paenibacillaceae</taxon>
        <taxon>Paenibacillus</taxon>
    </lineage>
</organism>
<keyword evidence="4" id="KW-1185">Reference proteome</keyword>
<keyword evidence="3" id="KW-0808">Transferase</keyword>
<feature type="domain" description="Rhodanese" evidence="2">
    <location>
        <begin position="43"/>
        <end position="127"/>
    </location>
</feature>
<evidence type="ECO:0000313" key="4">
    <source>
        <dbReference type="Proteomes" id="UP000215509"/>
    </source>
</evidence>
<gene>
    <name evidence="3" type="ORF">CF651_25920</name>
</gene>
<feature type="transmembrane region" description="Helical" evidence="1">
    <location>
        <begin position="6"/>
        <end position="24"/>
    </location>
</feature>
<keyword evidence="1" id="KW-1133">Transmembrane helix</keyword>